<dbReference type="PROSITE" id="PS00584">
    <property type="entry name" value="PFKB_KINASES_2"/>
    <property type="match status" value="1"/>
</dbReference>
<evidence type="ECO:0000313" key="4">
    <source>
        <dbReference type="EMBL" id="TFV98205.1"/>
    </source>
</evidence>
<dbReference type="InterPro" id="IPR029056">
    <property type="entry name" value="Ribokinase-like"/>
</dbReference>
<dbReference type="EMBL" id="SPQZ01000003">
    <property type="protein sequence ID" value="TFV98205.1"/>
    <property type="molecule type" value="Genomic_DNA"/>
</dbReference>
<dbReference type="SUPFAM" id="SSF53613">
    <property type="entry name" value="Ribokinase-like"/>
    <property type="match status" value="1"/>
</dbReference>
<feature type="domain" description="Carbohydrate kinase PfkB" evidence="3">
    <location>
        <begin position="38"/>
        <end position="281"/>
    </location>
</feature>
<reference evidence="4 5" key="1">
    <citation type="journal article" date="2018" name="J. Microbiol.">
        <title>Leifsonia flava sp. nov., a novel actinobacterium isolated from the rhizosphere of Aquilegia viridiflora.</title>
        <authorList>
            <person name="Cai Y."/>
            <person name="Tao W.Z."/>
            <person name="Ma Y.J."/>
            <person name="Cheng J."/>
            <person name="Zhang M.Y."/>
            <person name="Zhang Y.X."/>
        </authorList>
    </citation>
    <scope>NUCLEOTIDE SEQUENCE [LARGE SCALE GENOMIC DNA]</scope>
    <source>
        <strain evidence="4 5">SYP-B2174</strain>
    </source>
</reference>
<dbReference type="PANTHER" id="PTHR10584">
    <property type="entry name" value="SUGAR KINASE"/>
    <property type="match status" value="1"/>
</dbReference>
<dbReference type="PANTHER" id="PTHR10584:SF166">
    <property type="entry name" value="RIBOKINASE"/>
    <property type="match status" value="1"/>
</dbReference>
<keyword evidence="2 4" id="KW-0418">Kinase</keyword>
<gene>
    <name evidence="4" type="ORF">E4M00_09295</name>
</gene>
<evidence type="ECO:0000259" key="3">
    <source>
        <dbReference type="Pfam" id="PF00294"/>
    </source>
</evidence>
<evidence type="ECO:0000256" key="1">
    <source>
        <dbReference type="ARBA" id="ARBA00022679"/>
    </source>
</evidence>
<dbReference type="InterPro" id="IPR011611">
    <property type="entry name" value="PfkB_dom"/>
</dbReference>
<dbReference type="Gene3D" id="3.40.1190.20">
    <property type="match status" value="1"/>
</dbReference>
<sequence length="290" mass="30460">MAEHVFISGPASWNRLVYLDHLPEPVPHMQFATEEYETLGGTSAGKALGLVGLGRDVVLHTLLGTDPDGVRVRRVLTESGIRLLAPESDATERHVNLMTRSGERVSLYLSSPTSPGATADDELTTAMTDAAVLVLDLSVRSRDLLPAARATGVPIWTDLHDYDGDSEFHRPFLEAADAVFLNADRLPGDPWDFLEATVAAGTSLAVCTLGARGAIAVSSSDRGMQRHEVAAVPVVVRDTNGAGDAFMSAVLDASLAGADVDSALRAGAAHAATVLTTKHLHPSLDALLGA</sequence>
<dbReference type="GO" id="GO:0016301">
    <property type="term" value="F:kinase activity"/>
    <property type="evidence" value="ECO:0007669"/>
    <property type="project" value="UniProtKB-KW"/>
</dbReference>
<dbReference type="Pfam" id="PF00294">
    <property type="entry name" value="PfkB"/>
    <property type="match status" value="1"/>
</dbReference>
<dbReference type="RefSeq" id="WP_135120206.1">
    <property type="nucleotide sequence ID" value="NZ_SPQZ01000003.1"/>
</dbReference>
<dbReference type="InterPro" id="IPR002173">
    <property type="entry name" value="Carboh/pur_kinase_PfkB_CS"/>
</dbReference>
<evidence type="ECO:0000256" key="2">
    <source>
        <dbReference type="ARBA" id="ARBA00022777"/>
    </source>
</evidence>
<accession>A0A4Y9R430</accession>
<comment type="caution">
    <text evidence="4">The sequence shown here is derived from an EMBL/GenBank/DDBJ whole genome shotgun (WGS) entry which is preliminary data.</text>
</comment>
<dbReference type="Proteomes" id="UP000298127">
    <property type="component" value="Unassembled WGS sequence"/>
</dbReference>
<keyword evidence="5" id="KW-1185">Reference proteome</keyword>
<name>A0A4Y9R430_9MICO</name>
<dbReference type="AlphaFoldDB" id="A0A4Y9R430"/>
<evidence type="ECO:0000313" key="5">
    <source>
        <dbReference type="Proteomes" id="UP000298127"/>
    </source>
</evidence>
<protein>
    <submittedName>
        <fullName evidence="4">Carbohydrate kinase family protein</fullName>
    </submittedName>
</protein>
<organism evidence="4 5">
    <name type="scientific">Orlajensenia leifsoniae</name>
    <dbReference type="NCBI Taxonomy" id="2561933"/>
    <lineage>
        <taxon>Bacteria</taxon>
        <taxon>Bacillati</taxon>
        <taxon>Actinomycetota</taxon>
        <taxon>Actinomycetes</taxon>
        <taxon>Micrococcales</taxon>
        <taxon>Microbacteriaceae</taxon>
        <taxon>Orlajensenia</taxon>
    </lineage>
</organism>
<proteinExistence type="predicted"/>
<keyword evidence="1" id="KW-0808">Transferase</keyword>